<evidence type="ECO:0000313" key="1">
    <source>
        <dbReference type="EMBL" id="EAY26726.1"/>
    </source>
</evidence>
<dbReference type="Proteomes" id="UP000004095">
    <property type="component" value="Unassembled WGS sequence"/>
</dbReference>
<evidence type="ECO:0000313" key="2">
    <source>
        <dbReference type="Proteomes" id="UP000004095"/>
    </source>
</evidence>
<protein>
    <submittedName>
        <fullName evidence="1">Uncharacterized protein</fullName>
    </submittedName>
</protein>
<dbReference type="RefSeq" id="WP_002700503.1">
    <property type="nucleotide sequence ID" value="NZ_AAWS01000031.1"/>
</dbReference>
<organism evidence="1 2">
    <name type="scientific">Microscilla marina ATCC 23134</name>
    <dbReference type="NCBI Taxonomy" id="313606"/>
    <lineage>
        <taxon>Bacteria</taxon>
        <taxon>Pseudomonadati</taxon>
        <taxon>Bacteroidota</taxon>
        <taxon>Cytophagia</taxon>
        <taxon>Cytophagales</taxon>
        <taxon>Microscillaceae</taxon>
        <taxon>Microscilla</taxon>
    </lineage>
</organism>
<gene>
    <name evidence="1" type="ORF">M23134_02977</name>
</gene>
<keyword evidence="2" id="KW-1185">Reference proteome</keyword>
<accession>A1ZSH8</accession>
<dbReference type="EMBL" id="AAWS01000031">
    <property type="protein sequence ID" value="EAY26726.1"/>
    <property type="molecule type" value="Genomic_DNA"/>
</dbReference>
<comment type="caution">
    <text evidence="1">The sequence shown here is derived from an EMBL/GenBank/DDBJ whole genome shotgun (WGS) entry which is preliminary data.</text>
</comment>
<sequence>MKRLFSQPHWFQIVLCITVALLTSRCQNCQDLKSSDASAYIKVLFFLDSTQSSATTVNFTKITSTNGTSTDTVTGNFINFLLPSDNNSASYSVAGTYTDTSSVEKAFSEDFQVKFSRKIGIEKPDCGVTEAITINEFTSSSGTSRVRLINVSPDTTSGNIQIFLEHK</sequence>
<dbReference type="AlphaFoldDB" id="A1ZSH8"/>
<proteinExistence type="predicted"/>
<reference evidence="1 2" key="1">
    <citation type="submission" date="2007-01" db="EMBL/GenBank/DDBJ databases">
        <authorList>
            <person name="Haygood M."/>
            <person name="Podell S."/>
            <person name="Anderson C."/>
            <person name="Hopkinson B."/>
            <person name="Roe K."/>
            <person name="Barbeau K."/>
            <person name="Gaasterland T."/>
            <person name="Ferriera S."/>
            <person name="Johnson J."/>
            <person name="Kravitz S."/>
            <person name="Beeson K."/>
            <person name="Sutton G."/>
            <person name="Rogers Y.-H."/>
            <person name="Friedman R."/>
            <person name="Frazier M."/>
            <person name="Venter J.C."/>
        </authorList>
    </citation>
    <scope>NUCLEOTIDE SEQUENCE [LARGE SCALE GENOMIC DNA]</scope>
    <source>
        <strain evidence="1 2">ATCC 23134</strain>
    </source>
</reference>
<name>A1ZSH8_MICM2</name>